<feature type="domain" description="DUF7950" evidence="1">
    <location>
        <begin position="159"/>
        <end position="274"/>
    </location>
</feature>
<dbReference type="OMA" id="GGNAKRC"/>
<dbReference type="InParanoid" id="A0A251RVF3"/>
<evidence type="ECO:0000313" key="3">
    <source>
        <dbReference type="EMBL" id="OTF90279.1"/>
    </source>
</evidence>
<dbReference type="PANTHER" id="PTHR33595">
    <property type="entry name" value="VON WILLEBRAND FACTOR A DOMAIN PROTEIN"/>
    <property type="match status" value="1"/>
</dbReference>
<name>A0A251RVF3_HELAN</name>
<dbReference type="PANTHER" id="PTHR33595:SF7">
    <property type="entry name" value="OS12G0242500 PROTEIN"/>
    <property type="match status" value="1"/>
</dbReference>
<dbReference type="EMBL" id="CM007905">
    <property type="protein sequence ID" value="OTF90279.1"/>
    <property type="molecule type" value="Genomic_DNA"/>
</dbReference>
<dbReference type="EMBL" id="MNCJ02000331">
    <property type="protein sequence ID" value="KAF5757884.1"/>
    <property type="molecule type" value="Genomic_DNA"/>
</dbReference>
<evidence type="ECO:0000313" key="2">
    <source>
        <dbReference type="EMBL" id="KAF5757884.1"/>
    </source>
</evidence>
<dbReference type="Pfam" id="PF25821">
    <property type="entry name" value="DUF7950"/>
    <property type="match status" value="1"/>
</dbReference>
<dbReference type="OrthoDB" id="1898295at2759"/>
<evidence type="ECO:0000313" key="4">
    <source>
        <dbReference type="Proteomes" id="UP000215914"/>
    </source>
</evidence>
<sequence length="277" mass="30897">MNGKGGYCIAKYGGGGMYGFSKVDSIMLKFRPIAPKPVTTELASSAGDEYVKCGRGKRKYVRVNKIIRKKKDNFKRCGGEKKKLKTSPPAPAVVTLPLLPETPDRKENEPRVKYENKVNFSGSFSDPLVSPVQQNKKLPVWLCFSNMTQPSVVRRPQVVSNVTVECVTDTWVDTEGCTDEERVMSMEKDTCPGFISDGEDRVVWTNKAYRQMAGGDDITVVLVRKDKRTLTYPAFTCKVRVQQTPSPTLTLPCDVWRMGRGACAWRLDVKAALSLGR</sequence>
<dbReference type="STRING" id="4232.A0A251RVF3"/>
<dbReference type="Gramene" id="mRNA:HanXRQr2_Chr16g0723011">
    <property type="protein sequence ID" value="CDS:HanXRQr2_Chr16g0723011.1"/>
    <property type="gene ID" value="HanXRQr2_Chr16g0723011"/>
</dbReference>
<proteinExistence type="predicted"/>
<protein>
    <recommendedName>
        <fullName evidence="1">DUF7950 domain-containing protein</fullName>
    </recommendedName>
</protein>
<reference evidence="3" key="2">
    <citation type="submission" date="2017-02" db="EMBL/GenBank/DDBJ databases">
        <title>Sunflower complete genome.</title>
        <authorList>
            <person name="Langlade N."/>
            <person name="Munos S."/>
        </authorList>
    </citation>
    <scope>NUCLEOTIDE SEQUENCE [LARGE SCALE GENOMIC DNA]</scope>
    <source>
        <tissue evidence="3">Leaves</tissue>
    </source>
</reference>
<dbReference type="Proteomes" id="UP000215914">
    <property type="component" value="Chromosome 16"/>
</dbReference>
<accession>A0A251RVF3</accession>
<dbReference type="FunCoup" id="A0A251RVF3">
    <property type="interactions" value="34"/>
</dbReference>
<reference evidence="2" key="3">
    <citation type="submission" date="2020-06" db="EMBL/GenBank/DDBJ databases">
        <title>Helianthus annuus Genome sequencing and assembly Release 2.</title>
        <authorList>
            <person name="Gouzy J."/>
            <person name="Langlade N."/>
            <person name="Munos S."/>
        </authorList>
    </citation>
    <scope>NUCLEOTIDE SEQUENCE</scope>
    <source>
        <tissue evidence="2">Leaves</tissue>
    </source>
</reference>
<gene>
    <name evidence="3" type="ORF">HannXRQ_Chr16g0497861</name>
    <name evidence="2" type="ORF">HanXRQr2_Chr16g0723011</name>
</gene>
<evidence type="ECO:0000259" key="1">
    <source>
        <dbReference type="Pfam" id="PF25821"/>
    </source>
</evidence>
<dbReference type="InterPro" id="IPR057710">
    <property type="entry name" value="DUF7950"/>
</dbReference>
<reference evidence="2 4" key="1">
    <citation type="journal article" date="2017" name="Nature">
        <title>The sunflower genome provides insights into oil metabolism, flowering and Asterid evolution.</title>
        <authorList>
            <person name="Badouin H."/>
            <person name="Gouzy J."/>
            <person name="Grassa C.J."/>
            <person name="Murat F."/>
            <person name="Staton S.E."/>
            <person name="Cottret L."/>
            <person name="Lelandais-Briere C."/>
            <person name="Owens G.L."/>
            <person name="Carrere S."/>
            <person name="Mayjonade B."/>
            <person name="Legrand L."/>
            <person name="Gill N."/>
            <person name="Kane N.C."/>
            <person name="Bowers J.E."/>
            <person name="Hubner S."/>
            <person name="Bellec A."/>
            <person name="Berard A."/>
            <person name="Berges H."/>
            <person name="Blanchet N."/>
            <person name="Boniface M.C."/>
            <person name="Brunel D."/>
            <person name="Catrice O."/>
            <person name="Chaidir N."/>
            <person name="Claudel C."/>
            <person name="Donnadieu C."/>
            <person name="Faraut T."/>
            <person name="Fievet G."/>
            <person name="Helmstetter N."/>
            <person name="King M."/>
            <person name="Knapp S.J."/>
            <person name="Lai Z."/>
            <person name="Le Paslier M.C."/>
            <person name="Lippi Y."/>
            <person name="Lorenzon L."/>
            <person name="Mandel J.R."/>
            <person name="Marage G."/>
            <person name="Marchand G."/>
            <person name="Marquand E."/>
            <person name="Bret-Mestries E."/>
            <person name="Morien E."/>
            <person name="Nambeesan S."/>
            <person name="Nguyen T."/>
            <person name="Pegot-Espagnet P."/>
            <person name="Pouilly N."/>
            <person name="Raftis F."/>
            <person name="Sallet E."/>
            <person name="Schiex T."/>
            <person name="Thomas J."/>
            <person name="Vandecasteele C."/>
            <person name="Vares D."/>
            <person name="Vear F."/>
            <person name="Vautrin S."/>
            <person name="Crespi M."/>
            <person name="Mangin B."/>
            <person name="Burke J.M."/>
            <person name="Salse J."/>
            <person name="Munos S."/>
            <person name="Vincourt P."/>
            <person name="Rieseberg L.H."/>
            <person name="Langlade N.B."/>
        </authorList>
    </citation>
    <scope>NUCLEOTIDE SEQUENCE [LARGE SCALE GENOMIC DNA]</scope>
    <source>
        <strain evidence="4">cv. SF193</strain>
        <tissue evidence="2">Leaves</tissue>
    </source>
</reference>
<organism evidence="3 4">
    <name type="scientific">Helianthus annuus</name>
    <name type="common">Common sunflower</name>
    <dbReference type="NCBI Taxonomy" id="4232"/>
    <lineage>
        <taxon>Eukaryota</taxon>
        <taxon>Viridiplantae</taxon>
        <taxon>Streptophyta</taxon>
        <taxon>Embryophyta</taxon>
        <taxon>Tracheophyta</taxon>
        <taxon>Spermatophyta</taxon>
        <taxon>Magnoliopsida</taxon>
        <taxon>eudicotyledons</taxon>
        <taxon>Gunneridae</taxon>
        <taxon>Pentapetalae</taxon>
        <taxon>asterids</taxon>
        <taxon>campanulids</taxon>
        <taxon>Asterales</taxon>
        <taxon>Asteraceae</taxon>
        <taxon>Asteroideae</taxon>
        <taxon>Heliantheae alliance</taxon>
        <taxon>Heliantheae</taxon>
        <taxon>Helianthus</taxon>
    </lineage>
</organism>
<keyword evidence="4" id="KW-1185">Reference proteome</keyword>
<dbReference type="AlphaFoldDB" id="A0A251RVF3"/>